<dbReference type="RefSeq" id="WP_012100898.1">
    <property type="nucleotide sequence ID" value="NC_009699.1"/>
</dbReference>
<dbReference type="PANTHER" id="PTHR10381">
    <property type="entry name" value="ATP-DEPENDENT CLP PROTEASE PROTEOLYTIC SUBUNIT"/>
    <property type="match status" value="1"/>
</dbReference>
<evidence type="ECO:0000313" key="7">
    <source>
        <dbReference type="EMBL" id="ABS42439.1"/>
    </source>
</evidence>
<dbReference type="Proteomes" id="UP000002410">
    <property type="component" value="Chromosome"/>
</dbReference>
<evidence type="ECO:0000256" key="1">
    <source>
        <dbReference type="ARBA" id="ARBA00007039"/>
    </source>
</evidence>
<dbReference type="InterPro" id="IPR001907">
    <property type="entry name" value="ClpP"/>
</dbReference>
<evidence type="ECO:0000313" key="8">
    <source>
        <dbReference type="Proteomes" id="UP000002410"/>
    </source>
</evidence>
<keyword evidence="2" id="KW-0963">Cytoplasm</keyword>
<evidence type="ECO:0000256" key="2">
    <source>
        <dbReference type="ARBA" id="ARBA00022490"/>
    </source>
</evidence>
<reference evidence="8" key="1">
    <citation type="submission" date="2007-06" db="EMBL/GenBank/DDBJ databases">
        <authorList>
            <person name="Brinkac L.M."/>
            <person name="Daugherty S."/>
            <person name="Dodson R.J."/>
            <person name="Madupu R."/>
            <person name="Brown J.L."/>
            <person name="Bruce D."/>
            <person name="Detter C."/>
            <person name="Munk C."/>
            <person name="Smith L.A."/>
            <person name="Smith T.J."/>
            <person name="White O."/>
            <person name="Brettin T.S."/>
        </authorList>
    </citation>
    <scope>NUCLEOTIDE SEQUENCE [LARGE SCALE GENOMIC DNA]</scope>
    <source>
        <strain evidence="8">Langeland / NCTC 10281 / Type F</strain>
    </source>
</reference>
<dbReference type="CDD" id="cd07016">
    <property type="entry name" value="S14_ClpP_1"/>
    <property type="match status" value="1"/>
</dbReference>
<dbReference type="InterPro" id="IPR023562">
    <property type="entry name" value="ClpP/TepA"/>
</dbReference>
<dbReference type="Pfam" id="PF00574">
    <property type="entry name" value="CLP_protease"/>
    <property type="match status" value="1"/>
</dbReference>
<dbReference type="InterPro" id="IPR029045">
    <property type="entry name" value="ClpP/crotonase-like_dom_sf"/>
</dbReference>
<dbReference type="EMBL" id="CP000728">
    <property type="protein sequence ID" value="ABS42439.1"/>
    <property type="molecule type" value="Genomic_DNA"/>
</dbReference>
<dbReference type="GO" id="GO:0051117">
    <property type="term" value="F:ATPase binding"/>
    <property type="evidence" value="ECO:0007669"/>
    <property type="project" value="TreeGrafter"/>
</dbReference>
<protein>
    <recommendedName>
        <fullName evidence="6">ATP-dependent Clp protease proteolytic subunit</fullName>
    </recommendedName>
</protein>
<dbReference type="PRINTS" id="PR00127">
    <property type="entry name" value="CLPPROTEASEP"/>
</dbReference>
<evidence type="ECO:0000256" key="4">
    <source>
        <dbReference type="ARBA" id="ARBA00022801"/>
    </source>
</evidence>
<proteinExistence type="inferred from homology"/>
<keyword evidence="5" id="KW-0720">Serine protease</keyword>
<dbReference type="Gene3D" id="3.90.226.10">
    <property type="entry name" value="2-enoyl-CoA Hydratase, Chain A, domain 1"/>
    <property type="match status" value="1"/>
</dbReference>
<accession>A7GI71</accession>
<keyword evidence="4" id="KW-0378">Hydrolase</keyword>
<gene>
    <name evidence="7" type="ordered locus">CLI_3269</name>
</gene>
<organism evidence="7 8">
    <name type="scientific">Clostridium botulinum (strain Langeland / NCTC 10281 / Type F)</name>
    <dbReference type="NCBI Taxonomy" id="441772"/>
    <lineage>
        <taxon>Bacteria</taxon>
        <taxon>Bacillati</taxon>
        <taxon>Bacillota</taxon>
        <taxon>Clostridia</taxon>
        <taxon>Eubacteriales</taxon>
        <taxon>Clostridiaceae</taxon>
        <taxon>Clostridium</taxon>
    </lineage>
</organism>
<dbReference type="NCBIfam" id="NF045542">
    <property type="entry name" value="Clp_rel_HeadMat"/>
    <property type="match status" value="1"/>
</dbReference>
<dbReference type="HOGENOM" id="CLU_052762_1_0_9"/>
<evidence type="ECO:0000256" key="3">
    <source>
        <dbReference type="ARBA" id="ARBA00022670"/>
    </source>
</evidence>
<dbReference type="GO" id="GO:0009368">
    <property type="term" value="C:endopeptidase Clp complex"/>
    <property type="evidence" value="ECO:0007669"/>
    <property type="project" value="TreeGrafter"/>
</dbReference>
<name>A7GI71_CLOBL</name>
<evidence type="ECO:0000256" key="6">
    <source>
        <dbReference type="RuleBase" id="RU003567"/>
    </source>
</evidence>
<evidence type="ECO:0000256" key="5">
    <source>
        <dbReference type="ARBA" id="ARBA00022825"/>
    </source>
</evidence>
<dbReference type="GO" id="GO:0004252">
    <property type="term" value="F:serine-type endopeptidase activity"/>
    <property type="evidence" value="ECO:0007669"/>
    <property type="project" value="InterPro"/>
</dbReference>
<dbReference type="GO" id="GO:0006515">
    <property type="term" value="P:protein quality control for misfolded or incompletely synthesized proteins"/>
    <property type="evidence" value="ECO:0007669"/>
    <property type="project" value="TreeGrafter"/>
</dbReference>
<keyword evidence="3 7" id="KW-0645">Protease</keyword>
<dbReference type="KEGG" id="cbf:CLI_3269"/>
<comment type="similarity">
    <text evidence="1 6">Belongs to the peptidase S14 family.</text>
</comment>
<dbReference type="GO" id="GO:0004176">
    <property type="term" value="F:ATP-dependent peptidase activity"/>
    <property type="evidence" value="ECO:0007669"/>
    <property type="project" value="InterPro"/>
</dbReference>
<dbReference type="SUPFAM" id="SSF52096">
    <property type="entry name" value="ClpP/crotonase"/>
    <property type="match status" value="1"/>
</dbReference>
<dbReference type="PANTHER" id="PTHR10381:SF70">
    <property type="entry name" value="ATP-DEPENDENT CLP PROTEASE PROTEOLYTIC SUBUNIT"/>
    <property type="match status" value="1"/>
</dbReference>
<sequence>MNKVLQFKNKNKQTGKEEVVGTMEIKNQTEEKAELYFYGDICSSTWGCWEEEDKCPQDVSNFLKEIDNNKELDIYINSGGGSVFAGLAIYHQLKRHNGFKTVHVDGLAASITSVIALVGDKVVIPAPAQFMIHKPWTIALGNANEFRKQANDLDIAEESILKIYEANLNEGVNIETIKQLMADETWMTGEKAAEYFNIEVEETQELVACTSQYFNEYKNMPKNLFAKSIKPKEPENKDNFIKDEEIESLIERVNNTLKFEEERINE</sequence>
<dbReference type="AlphaFoldDB" id="A7GI71"/>